<dbReference type="AlphaFoldDB" id="A0A1T5B8M8"/>
<dbReference type="Proteomes" id="UP000190852">
    <property type="component" value="Unassembled WGS sequence"/>
</dbReference>
<protein>
    <submittedName>
        <fullName evidence="1">Uncharacterized protein</fullName>
    </submittedName>
</protein>
<name>A0A1T5B8M8_9BACT</name>
<sequence length="92" mass="10202">MYNLKYTVPFMDIDGNNYTIQILEEGGSGSPVELTGGNPSFTVDVNDEDFLYTPTRFSGATLKVVGSDYLQTLFSTDYQKFKVNLIKGSTII</sequence>
<accession>A0A1T5B8M8</accession>
<proteinExistence type="predicted"/>
<dbReference type="EMBL" id="FUYQ01000006">
    <property type="protein sequence ID" value="SKB43621.1"/>
    <property type="molecule type" value="Genomic_DNA"/>
</dbReference>
<gene>
    <name evidence="1" type="ORF">SAMN05660349_01156</name>
</gene>
<dbReference type="RefSeq" id="WP_245832529.1">
    <property type="nucleotide sequence ID" value="NZ_FUYQ01000006.1"/>
</dbReference>
<reference evidence="2" key="1">
    <citation type="submission" date="2017-02" db="EMBL/GenBank/DDBJ databases">
        <authorList>
            <person name="Varghese N."/>
            <person name="Submissions S."/>
        </authorList>
    </citation>
    <scope>NUCLEOTIDE SEQUENCE [LARGE SCALE GENOMIC DNA]</scope>
    <source>
        <strain evidence="2">DSM 24967</strain>
    </source>
</reference>
<evidence type="ECO:0000313" key="2">
    <source>
        <dbReference type="Proteomes" id="UP000190852"/>
    </source>
</evidence>
<organism evidence="1 2">
    <name type="scientific">Parabacteroides chartae</name>
    <dbReference type="NCBI Taxonomy" id="1037355"/>
    <lineage>
        <taxon>Bacteria</taxon>
        <taxon>Pseudomonadati</taxon>
        <taxon>Bacteroidota</taxon>
        <taxon>Bacteroidia</taxon>
        <taxon>Bacteroidales</taxon>
        <taxon>Tannerellaceae</taxon>
        <taxon>Parabacteroides</taxon>
    </lineage>
</organism>
<keyword evidence="2" id="KW-1185">Reference proteome</keyword>
<evidence type="ECO:0000313" key="1">
    <source>
        <dbReference type="EMBL" id="SKB43621.1"/>
    </source>
</evidence>